<dbReference type="AlphaFoldDB" id="A0A8J7U343"/>
<evidence type="ECO:0000313" key="1">
    <source>
        <dbReference type="EMBL" id="MBO1317938.1"/>
    </source>
</evidence>
<proteinExistence type="predicted"/>
<protein>
    <submittedName>
        <fullName evidence="1">Uncharacterized protein</fullName>
    </submittedName>
</protein>
<name>A0A8J7U343_9BACT</name>
<accession>A0A8J7U343</accession>
<organism evidence="1 2">
    <name type="scientific">Acanthopleuribacter pedis</name>
    <dbReference type="NCBI Taxonomy" id="442870"/>
    <lineage>
        <taxon>Bacteria</taxon>
        <taxon>Pseudomonadati</taxon>
        <taxon>Acidobacteriota</taxon>
        <taxon>Holophagae</taxon>
        <taxon>Acanthopleuribacterales</taxon>
        <taxon>Acanthopleuribacteraceae</taxon>
        <taxon>Acanthopleuribacter</taxon>
    </lineage>
</organism>
<gene>
    <name evidence="1" type="ORF">J3U88_05650</name>
</gene>
<comment type="caution">
    <text evidence="1">The sequence shown here is derived from an EMBL/GenBank/DDBJ whole genome shotgun (WGS) entry which is preliminary data.</text>
</comment>
<keyword evidence="2" id="KW-1185">Reference proteome</keyword>
<evidence type="ECO:0000313" key="2">
    <source>
        <dbReference type="Proteomes" id="UP000664417"/>
    </source>
</evidence>
<dbReference type="RefSeq" id="WP_207857455.1">
    <property type="nucleotide sequence ID" value="NZ_JAFREP010000004.1"/>
</dbReference>
<dbReference type="EMBL" id="JAFREP010000004">
    <property type="protein sequence ID" value="MBO1317938.1"/>
    <property type="molecule type" value="Genomic_DNA"/>
</dbReference>
<sequence length="123" mass="13851">MRTTEIQGFLLLGRETYVFSEALDPLTSGTWLDYTDGMVYDRRKVLEDALVPLNYAGYQEAAWFRAKAKIYVGADYGGGGGKTTYRRRVELLEILEASSEPVQAFLKNNPQYVPPPGWNPPPD</sequence>
<dbReference type="Proteomes" id="UP000664417">
    <property type="component" value="Unassembled WGS sequence"/>
</dbReference>
<reference evidence="1" key="1">
    <citation type="submission" date="2021-03" db="EMBL/GenBank/DDBJ databases">
        <authorList>
            <person name="Wang G."/>
        </authorList>
    </citation>
    <scope>NUCLEOTIDE SEQUENCE</scope>
    <source>
        <strain evidence="1">KCTC 12899</strain>
    </source>
</reference>